<protein>
    <recommendedName>
        <fullName evidence="4 6">dTDP-4-dehydrorhamnose reductase</fullName>
        <ecNumber evidence="3 6">1.1.1.133</ecNumber>
    </recommendedName>
</protein>
<dbReference type="InterPro" id="IPR029903">
    <property type="entry name" value="RmlD-like-bd"/>
</dbReference>
<dbReference type="UniPathway" id="UPA00124"/>
<keyword evidence="9" id="KW-1185">Reference proteome</keyword>
<dbReference type="UniPathway" id="UPA00281"/>
<dbReference type="RefSeq" id="WP_007020883.1">
    <property type="nucleotide sequence ID" value="NZ_CH724125.1"/>
</dbReference>
<dbReference type="NCBIfam" id="TIGR01214">
    <property type="entry name" value="rmlD"/>
    <property type="match status" value="1"/>
</dbReference>
<dbReference type="Pfam" id="PF04321">
    <property type="entry name" value="RmlD_sub_bind"/>
    <property type="match status" value="1"/>
</dbReference>
<evidence type="ECO:0000256" key="6">
    <source>
        <dbReference type="RuleBase" id="RU364082"/>
    </source>
</evidence>
<sequence length="293" mass="31984">MKILLTGADGQLGSAIAAAVLAQGWSLKAVNRQDVDITDRCSVLSNMEWSPQIVVNAAAYTAVDKAEDDSDAAFAVNELGVQNLVSLCTELNIPIISFSTDYVFSGKQSSPYLESDEPNPIGVYGLSKRAGERVLEASGVPYLNIRTSWVFGEEGHNFVKTMIRLAETHDELKVVSDQIGCPTYTGDLAELVTAIVKKYAAENSIPSGHYHYAGIEKASWYEFAEEIFTQAKAMGLIETAPKVFPVPTDEYPTRAERPTYSVMSCRKVKEVFAVPASDWKAGLSKVLKTLKEN</sequence>
<dbReference type="EMBL" id="AAOW01000013">
    <property type="protein sequence ID" value="EAR60783.1"/>
    <property type="molecule type" value="Genomic_DNA"/>
</dbReference>
<comment type="pathway">
    <text evidence="1 6">Carbohydrate biosynthesis; dTDP-L-rhamnose biosynthesis.</text>
</comment>
<evidence type="ECO:0000313" key="9">
    <source>
        <dbReference type="Proteomes" id="UP000002171"/>
    </source>
</evidence>
<dbReference type="AlphaFoldDB" id="A0A7U8C3F2"/>
<evidence type="ECO:0000256" key="3">
    <source>
        <dbReference type="ARBA" id="ARBA00012929"/>
    </source>
</evidence>
<keyword evidence="6" id="KW-0521">NADP</keyword>
<dbReference type="InterPro" id="IPR036291">
    <property type="entry name" value="NAD(P)-bd_dom_sf"/>
</dbReference>
<accession>A0A7U8C3F2</accession>
<comment type="cofactor">
    <cofactor evidence="6">
        <name>Mg(2+)</name>
        <dbReference type="ChEBI" id="CHEBI:18420"/>
    </cofactor>
    <text evidence="6">Binds 1 Mg(2+) ion per monomer.</text>
</comment>
<dbReference type="Gene3D" id="3.40.50.720">
    <property type="entry name" value="NAD(P)-binding Rossmann-like Domain"/>
    <property type="match status" value="1"/>
</dbReference>
<evidence type="ECO:0000256" key="4">
    <source>
        <dbReference type="ARBA" id="ARBA00017099"/>
    </source>
</evidence>
<dbReference type="Gene3D" id="3.90.25.10">
    <property type="entry name" value="UDP-galactose 4-epimerase, domain 1"/>
    <property type="match status" value="1"/>
</dbReference>
<dbReference type="GO" id="GO:0005829">
    <property type="term" value="C:cytosol"/>
    <property type="evidence" value="ECO:0007669"/>
    <property type="project" value="TreeGrafter"/>
</dbReference>
<feature type="domain" description="RmlD-like substrate binding" evidence="7">
    <location>
        <begin position="1"/>
        <end position="290"/>
    </location>
</feature>
<comment type="function">
    <text evidence="6">Catalyzes the reduction of dTDP-6-deoxy-L-lyxo-4-hexulose to yield dTDP-L-rhamnose.</text>
</comment>
<dbReference type="GO" id="GO:0008831">
    <property type="term" value="F:dTDP-4-dehydrorhamnose reductase activity"/>
    <property type="evidence" value="ECO:0007669"/>
    <property type="project" value="UniProtKB-EC"/>
</dbReference>
<dbReference type="EC" id="1.1.1.133" evidence="3 6"/>
<proteinExistence type="inferred from homology"/>
<keyword evidence="6" id="KW-0560">Oxidoreductase</keyword>
<organism evidence="8 9">
    <name type="scientific">Neptuniibacter caesariensis</name>
    <dbReference type="NCBI Taxonomy" id="207954"/>
    <lineage>
        <taxon>Bacteria</taxon>
        <taxon>Pseudomonadati</taxon>
        <taxon>Pseudomonadota</taxon>
        <taxon>Gammaproteobacteria</taxon>
        <taxon>Oceanospirillales</taxon>
        <taxon>Oceanospirillaceae</taxon>
        <taxon>Neptuniibacter</taxon>
    </lineage>
</organism>
<dbReference type="CDD" id="cd05254">
    <property type="entry name" value="dTDP_HR_like_SDR_e"/>
    <property type="match status" value="1"/>
</dbReference>
<dbReference type="PANTHER" id="PTHR10491">
    <property type="entry name" value="DTDP-4-DEHYDRORHAMNOSE REDUCTASE"/>
    <property type="match status" value="1"/>
</dbReference>
<evidence type="ECO:0000313" key="8">
    <source>
        <dbReference type="EMBL" id="EAR60783.1"/>
    </source>
</evidence>
<comment type="caution">
    <text evidence="8">The sequence shown here is derived from an EMBL/GenBank/DDBJ whole genome shotgun (WGS) entry which is preliminary data.</text>
</comment>
<dbReference type="SUPFAM" id="SSF51735">
    <property type="entry name" value="NAD(P)-binding Rossmann-fold domains"/>
    <property type="match status" value="1"/>
</dbReference>
<gene>
    <name evidence="8" type="ORF">MED92_16090</name>
</gene>
<dbReference type="OrthoDB" id="9803892at2"/>
<dbReference type="PANTHER" id="PTHR10491:SF4">
    <property type="entry name" value="METHIONINE ADENOSYLTRANSFERASE 2 SUBUNIT BETA"/>
    <property type="match status" value="1"/>
</dbReference>
<evidence type="ECO:0000256" key="2">
    <source>
        <dbReference type="ARBA" id="ARBA00010944"/>
    </source>
</evidence>
<comment type="catalytic activity">
    <reaction evidence="5 6">
        <text>dTDP-beta-L-rhamnose + NADP(+) = dTDP-4-dehydro-beta-L-rhamnose + NADPH + H(+)</text>
        <dbReference type="Rhea" id="RHEA:21796"/>
        <dbReference type="ChEBI" id="CHEBI:15378"/>
        <dbReference type="ChEBI" id="CHEBI:57510"/>
        <dbReference type="ChEBI" id="CHEBI:57783"/>
        <dbReference type="ChEBI" id="CHEBI:58349"/>
        <dbReference type="ChEBI" id="CHEBI:62830"/>
        <dbReference type="EC" id="1.1.1.133"/>
    </reaction>
</comment>
<evidence type="ECO:0000259" key="7">
    <source>
        <dbReference type="Pfam" id="PF04321"/>
    </source>
</evidence>
<reference evidence="8 9" key="1">
    <citation type="submission" date="2006-02" db="EMBL/GenBank/DDBJ databases">
        <authorList>
            <person name="Pinhassi J."/>
            <person name="Pedros-Alio C."/>
            <person name="Ferriera S."/>
            <person name="Johnson J."/>
            <person name="Kravitz S."/>
            <person name="Halpern A."/>
            <person name="Remington K."/>
            <person name="Beeson K."/>
            <person name="Tran B."/>
            <person name="Rogers Y.-H."/>
            <person name="Friedman R."/>
            <person name="Venter J.C."/>
        </authorList>
    </citation>
    <scope>NUCLEOTIDE SEQUENCE [LARGE SCALE GENOMIC DNA]</scope>
    <source>
        <strain evidence="8 9">MED92</strain>
    </source>
</reference>
<evidence type="ECO:0000256" key="5">
    <source>
        <dbReference type="ARBA" id="ARBA00048200"/>
    </source>
</evidence>
<evidence type="ECO:0000256" key="1">
    <source>
        <dbReference type="ARBA" id="ARBA00004781"/>
    </source>
</evidence>
<dbReference type="GO" id="GO:0019305">
    <property type="term" value="P:dTDP-rhamnose biosynthetic process"/>
    <property type="evidence" value="ECO:0007669"/>
    <property type="project" value="UniProtKB-UniPathway"/>
</dbReference>
<dbReference type="Proteomes" id="UP000002171">
    <property type="component" value="Unassembled WGS sequence"/>
</dbReference>
<dbReference type="GO" id="GO:0009243">
    <property type="term" value="P:O antigen biosynthetic process"/>
    <property type="evidence" value="ECO:0007669"/>
    <property type="project" value="UniProtKB-UniPathway"/>
</dbReference>
<name>A0A7U8C3F2_NEPCE</name>
<dbReference type="InterPro" id="IPR005913">
    <property type="entry name" value="dTDP_dehydrorham_reduct"/>
</dbReference>
<comment type="similarity">
    <text evidence="2 6">Belongs to the dTDP-4-dehydrorhamnose reductase family.</text>
</comment>